<dbReference type="GeneID" id="36332043"/>
<keyword evidence="4" id="KW-1185">Reference proteome</keyword>
<protein>
    <submittedName>
        <fullName evidence="3">Uncharacterized protein</fullName>
    </submittedName>
</protein>
<name>A0A1X6MMA9_9APHY</name>
<dbReference type="AlphaFoldDB" id="A0A1X6MMA9"/>
<feature type="region of interest" description="Disordered" evidence="1">
    <location>
        <begin position="504"/>
        <end position="532"/>
    </location>
</feature>
<dbReference type="Proteomes" id="UP000194127">
    <property type="component" value="Unassembled WGS sequence"/>
</dbReference>
<keyword evidence="2" id="KW-1133">Transmembrane helix</keyword>
<evidence type="ECO:0000313" key="3">
    <source>
        <dbReference type="EMBL" id="OSX57500.1"/>
    </source>
</evidence>
<feature type="region of interest" description="Disordered" evidence="1">
    <location>
        <begin position="648"/>
        <end position="668"/>
    </location>
</feature>
<feature type="region of interest" description="Disordered" evidence="1">
    <location>
        <begin position="735"/>
        <end position="759"/>
    </location>
</feature>
<feature type="transmembrane region" description="Helical" evidence="2">
    <location>
        <begin position="536"/>
        <end position="560"/>
    </location>
</feature>
<dbReference type="OrthoDB" id="3245657at2759"/>
<feature type="region of interest" description="Disordered" evidence="1">
    <location>
        <begin position="685"/>
        <end position="715"/>
    </location>
</feature>
<accession>A0A1X6MMA9</accession>
<keyword evidence="2" id="KW-0472">Membrane</keyword>
<dbReference type="RefSeq" id="XP_024334294.1">
    <property type="nucleotide sequence ID" value="XM_024487094.1"/>
</dbReference>
<evidence type="ECO:0000256" key="1">
    <source>
        <dbReference type="SAM" id="MobiDB-lite"/>
    </source>
</evidence>
<gene>
    <name evidence="3" type="ORF">POSPLADRAFT_1156707</name>
</gene>
<organism evidence="3 4">
    <name type="scientific">Postia placenta MAD-698-R-SB12</name>
    <dbReference type="NCBI Taxonomy" id="670580"/>
    <lineage>
        <taxon>Eukaryota</taxon>
        <taxon>Fungi</taxon>
        <taxon>Dikarya</taxon>
        <taxon>Basidiomycota</taxon>
        <taxon>Agaricomycotina</taxon>
        <taxon>Agaricomycetes</taxon>
        <taxon>Polyporales</taxon>
        <taxon>Adustoporiaceae</taxon>
        <taxon>Rhodonia</taxon>
    </lineage>
</organism>
<feature type="transmembrane region" description="Helical" evidence="2">
    <location>
        <begin position="12"/>
        <end position="35"/>
    </location>
</feature>
<reference evidence="3 4" key="1">
    <citation type="submission" date="2017-04" db="EMBL/GenBank/DDBJ databases">
        <title>Genome Sequence of the Model Brown-Rot Fungus Postia placenta SB12.</title>
        <authorList>
            <consortium name="DOE Joint Genome Institute"/>
            <person name="Gaskell J."/>
            <person name="Kersten P."/>
            <person name="Larrondo L.F."/>
            <person name="Canessa P."/>
            <person name="Martinez D."/>
            <person name="Hibbett D."/>
            <person name="Schmoll M."/>
            <person name="Kubicek C.P."/>
            <person name="Martinez A.T."/>
            <person name="Yadav J."/>
            <person name="Master E."/>
            <person name="Magnuson J.K."/>
            <person name="James T."/>
            <person name="Yaver D."/>
            <person name="Berka R."/>
            <person name="Labutti K."/>
            <person name="Lipzen A."/>
            <person name="Aerts A."/>
            <person name="Barry K."/>
            <person name="Henrissat B."/>
            <person name="Blanchette R."/>
            <person name="Grigoriev I."/>
            <person name="Cullen D."/>
        </authorList>
    </citation>
    <scope>NUCLEOTIDE SEQUENCE [LARGE SCALE GENOMIC DNA]</scope>
    <source>
        <strain evidence="3 4">MAD-698-R-SB12</strain>
    </source>
</reference>
<evidence type="ECO:0000313" key="4">
    <source>
        <dbReference type="Proteomes" id="UP000194127"/>
    </source>
</evidence>
<evidence type="ECO:0000256" key="2">
    <source>
        <dbReference type="SAM" id="Phobius"/>
    </source>
</evidence>
<feature type="region of interest" description="Disordered" evidence="1">
    <location>
        <begin position="574"/>
        <end position="597"/>
    </location>
</feature>
<feature type="compositionally biased region" description="Basic and acidic residues" evidence="1">
    <location>
        <begin position="574"/>
        <end position="585"/>
    </location>
</feature>
<feature type="compositionally biased region" description="Polar residues" evidence="1">
    <location>
        <begin position="586"/>
        <end position="597"/>
    </location>
</feature>
<proteinExistence type="predicted"/>
<sequence length="759" mass="82800">MPGSMLDLQDTIGFALIGAILASTMHFSILFKFMVTPSILLKYRGRSGHVFPVFSIKPTLTAIQAWVVLSSVTTIARVGLPALKRSVTLSHVDAQQPQYTTCKKISRSADKLLNIELYRRYNTDTIGAALAGVINRIIAFETYHLRCVAWPYTMRSRNLDYKMCRIHTIRSVREEIIERALRMLSYEVVDASSGIRPSKAGIGHSDVSRCVDPLGLVTYCRKTNDLLRRHSLRDQINALTVTVTSTVASRRMSVIINIDDSPSVHDSGDTLILRPAGGHIDSPLPASFGHTLLRRPNRLSKFPWSACDLCVRMVHSAHRGSRRTICILLLLVRFSLATLTNRTIDDSNGDSVTGLQPVFAPASGAWHTGQTCPSCLVQPDENQVFDHTWHGVTASPPDPSPRNVTLTFSGTALWVFCVIPNYVEWATTFANLSFELDGQPVGTYSHIPSQSEALQYNVSVYSNTALENAEHEFVMTARRDVNASFLAFDWAMYTYDSDIVKTSQSSSATTSTTSTASATTSPSPTAITSAASNPPVGAIVGGVVGGVGALLIILVAFLFWRCRRHRIRSAHVHQALDDGQEHKSESGSTESNSGRLTPTQYMLRAAPAELPSSISTAASPSDTAYPGATDTGTLGSSAMLSSPALGAAAVATGPGGRRRTKAAQRREELSRQMRDIEAHVADLRRRQTQQTAHPHAAVARRHEGSGNVAPVPYDDSDLRRQIEALQLEVERLRLESASAHEAPPPAYEEEPAWDEHGEP</sequence>
<dbReference type="STRING" id="670580.A0A1X6MMA9"/>
<dbReference type="EMBL" id="KZ110608">
    <property type="protein sequence ID" value="OSX57500.1"/>
    <property type="molecule type" value="Genomic_DNA"/>
</dbReference>
<keyword evidence="2" id="KW-0812">Transmembrane</keyword>